<dbReference type="InterPro" id="IPR049704">
    <property type="entry name" value="Aminotrans_3_PPA_site"/>
</dbReference>
<evidence type="ECO:0000313" key="4">
    <source>
        <dbReference type="EMBL" id="ARX84971.1"/>
    </source>
</evidence>
<dbReference type="Gene3D" id="3.90.1150.10">
    <property type="entry name" value="Aspartate Aminotransferase, domain 1"/>
    <property type="match status" value="1"/>
</dbReference>
<evidence type="ECO:0000256" key="2">
    <source>
        <dbReference type="ARBA" id="ARBA00022898"/>
    </source>
</evidence>
<protein>
    <submittedName>
        <fullName evidence="4">Aminotransferase</fullName>
    </submittedName>
</protein>
<evidence type="ECO:0000313" key="5">
    <source>
        <dbReference type="Proteomes" id="UP000195880"/>
    </source>
</evidence>
<dbReference type="Gene3D" id="3.40.640.10">
    <property type="entry name" value="Type I PLP-dependent aspartate aminotransferase-like (Major domain)"/>
    <property type="match status" value="1"/>
</dbReference>
<dbReference type="KEGG" id="salf:SMD44_04429"/>
<dbReference type="STRING" id="67267.GCA_000716675_04311"/>
<keyword evidence="4" id="KW-0032">Aminotransferase</keyword>
<gene>
    <name evidence="4" type="ORF">SMD44_04429</name>
</gene>
<keyword evidence="5" id="KW-1185">Reference proteome</keyword>
<dbReference type="PANTHER" id="PTHR43094:SF1">
    <property type="entry name" value="AMINOTRANSFERASE CLASS-III"/>
    <property type="match status" value="1"/>
</dbReference>
<keyword evidence="4" id="KW-0808">Transferase</keyword>
<dbReference type="InterPro" id="IPR015424">
    <property type="entry name" value="PyrdxlP-dep_Trfase"/>
</dbReference>
<dbReference type="OrthoDB" id="9801052at2"/>
<accession>A0A1Z1WEW2</accession>
<dbReference type="InterPro" id="IPR015422">
    <property type="entry name" value="PyrdxlP-dep_Trfase_small"/>
</dbReference>
<organism evidence="4 5">
    <name type="scientific">Streptomyces alboflavus</name>
    <dbReference type="NCBI Taxonomy" id="67267"/>
    <lineage>
        <taxon>Bacteria</taxon>
        <taxon>Bacillati</taxon>
        <taxon>Actinomycetota</taxon>
        <taxon>Actinomycetes</taxon>
        <taxon>Kitasatosporales</taxon>
        <taxon>Streptomycetaceae</taxon>
        <taxon>Streptomyces</taxon>
    </lineage>
</organism>
<dbReference type="GO" id="GO:0030170">
    <property type="term" value="F:pyridoxal phosphate binding"/>
    <property type="evidence" value="ECO:0007669"/>
    <property type="project" value="InterPro"/>
</dbReference>
<evidence type="ECO:0000256" key="3">
    <source>
        <dbReference type="RuleBase" id="RU003560"/>
    </source>
</evidence>
<dbReference type="InterPro" id="IPR015421">
    <property type="entry name" value="PyrdxlP-dep_Trfase_major"/>
</dbReference>
<dbReference type="EMBL" id="CP021748">
    <property type="protein sequence ID" value="ARX84971.1"/>
    <property type="molecule type" value="Genomic_DNA"/>
</dbReference>
<dbReference type="AlphaFoldDB" id="A0A1Z1WEW2"/>
<dbReference type="Pfam" id="PF00202">
    <property type="entry name" value="Aminotran_3"/>
    <property type="match status" value="1"/>
</dbReference>
<proteinExistence type="inferred from homology"/>
<dbReference type="SUPFAM" id="SSF53383">
    <property type="entry name" value="PLP-dependent transferases"/>
    <property type="match status" value="1"/>
</dbReference>
<keyword evidence="2 3" id="KW-0663">Pyridoxal phosphate</keyword>
<evidence type="ECO:0000256" key="1">
    <source>
        <dbReference type="ARBA" id="ARBA00008954"/>
    </source>
</evidence>
<dbReference type="GO" id="GO:0008483">
    <property type="term" value="F:transaminase activity"/>
    <property type="evidence" value="ECO:0007669"/>
    <property type="project" value="UniProtKB-KW"/>
</dbReference>
<dbReference type="eggNOG" id="COG0161">
    <property type="taxonomic scope" value="Bacteria"/>
</dbReference>
<dbReference type="InterPro" id="IPR049691">
    <property type="entry name" value="Daptide_aminotransferase"/>
</dbReference>
<dbReference type="NCBIfam" id="NF041821">
    <property type="entry name" value="daptide_amino"/>
    <property type="match status" value="1"/>
</dbReference>
<dbReference type="RefSeq" id="WP_087885013.1">
    <property type="nucleotide sequence ID" value="NZ_CP021748.1"/>
</dbReference>
<comment type="similarity">
    <text evidence="1 3">Belongs to the class-III pyridoxal-phosphate-dependent aminotransferase family.</text>
</comment>
<dbReference type="InterPro" id="IPR005814">
    <property type="entry name" value="Aminotrans_3"/>
</dbReference>
<dbReference type="Proteomes" id="UP000195880">
    <property type="component" value="Chromosome"/>
</dbReference>
<dbReference type="PIRSF" id="PIRSF000521">
    <property type="entry name" value="Transaminase_4ab_Lys_Orn"/>
    <property type="match status" value="1"/>
</dbReference>
<reference evidence="4 5" key="1">
    <citation type="submission" date="2017-05" db="EMBL/GenBank/DDBJ databases">
        <title>Streptomyces alboflavus Genome sequencing and assembly.</title>
        <authorList>
            <person name="Wang Y."/>
            <person name="Du B."/>
            <person name="Ding Y."/>
            <person name="Liu H."/>
            <person name="Hou Q."/>
            <person name="Liu K."/>
            <person name="Wang C."/>
            <person name="Yao L."/>
        </authorList>
    </citation>
    <scope>NUCLEOTIDE SEQUENCE [LARGE SCALE GENOMIC DNA]</scope>
    <source>
        <strain evidence="4 5">MDJK44</strain>
    </source>
</reference>
<dbReference type="PROSITE" id="PS00600">
    <property type="entry name" value="AA_TRANSFER_CLASS_3"/>
    <property type="match status" value="1"/>
</dbReference>
<name>A0A1Z1WEW2_9ACTN</name>
<dbReference type="PANTHER" id="PTHR43094">
    <property type="entry name" value="AMINOTRANSFERASE"/>
    <property type="match status" value="1"/>
</dbReference>
<sequence>MSPAAPTPLNAPAAVNAPAAPTAPGTHYPLWESLLPAAEQGRIERCAVGAKGSRLRFADASEVLDATSGLWNVNIGYGNAAIADAIAQACRDASYLNLFRYSHTYALQAARDLVNAAGPEAYRRVVFATSGGSANDLAMKLARQYAVLRGQPERRLVVGLKGSYHGLTYGAHSLTGEALGQQMYGVDLRNVRHVDPSSPDELERFMKRHGSQVASLVCEPVLGSGVHPLSAEFVDAVLKLRREYGFLLVADEVATGFGRTGPLFASSAWAESPDLLLTSKGLTNGTCAASAVLVSHAIAEAFERHDTVLMHAETQAGTPASCAAITTTLEQFAELDVLAASARTAERLDTLLAELTERIPAVHSTSGVGCFRAVHLRDADGDRFDGQAVQDVIAAVRDHGALVYPGPGCVQLVPMLTSSEQDLDDLAHALLRGLAAVGRR</sequence>